<dbReference type="NCBIfam" id="NF010167">
    <property type="entry name" value="PRK13648.1"/>
    <property type="match status" value="3"/>
</dbReference>
<feature type="domain" description="ABC transporter" evidence="10">
    <location>
        <begin position="288"/>
        <end position="509"/>
    </location>
</feature>
<sequence length="1103" mass="121259">MITLQNVSFSYRGEHGTGDGVYGIDLTIKDGEFIVLCGESGCGKTTLTRLINGLAPHFYEGDMSGSVMIGDRCINTEGLSDTAALVGSVFQNPKSQFFNLDTTGELVFGCENLGLPREQIKQRLEKTKSDLQLDNLMDRDIFELSGGEKQQIACASCYTADPGVFVLDEPSSNLDKRAIQRLHRMLIKIKAEGKTVVIAEHRLYYLMDLADRFIYMRGGKIERIFSRDEMKALSESDLTALGLRLTDMKTLSSLVQKNNTPQGEDAAEEGLAKNSNPSVSQPGSKPALEALDLTCGYGSTRVLDIERLALPEHSIVALIGDNGSGKSTFAQALAGLIPSNGSIAVGGAYMTAEERSTRSFMVMQDVNRQLFADSVLEEVMMNTGASAADAESVLERLGILELKDRHPASLSGGQKQRTAIASALCAKKDVLIFDEPTSGLDRRGMERFGFLLRELQTSAALSLVITHDPELIMSCCTHILHIENGRVLAFYPLNKAGIERVSVYFLQASDENTSRKRDKQSSISKILHYAGAHRRTIYKAALCMTIGAAASIVPYLLVYNILEQVLNGSVPTLAGSGKMLASILLAQIVYAVFYMYGFQLSHRAAYNTLENIRRFLQENLERKPLGKVREMGSGAIKKLFTDDIESIELLLAHMIPEGIANLIIAMFALAVLLVIDWQLALLTCVVIALGISVSGQMYRVGIEQMGSYFAAAKRLNNTIIEYVNGMEVVRVFNRQDEFGERFASSVTSYRDFALSWYKVSFPWMALYGSLFSNILLYSLPFGTLLILLGQLSLARYILAICLSFGIAPLLLRCMSFIGAIPQASYKIQALEKTFDYPELKTGTAPFSGTGHGIEFRNVRFAYKDLEVLKDVSFTAQERKMTALVGASGSGKSTAAKLLVHYYDVSGGEVLIGGQNIREMSLEALNEQIAYVSQDVFLFNKSIADNIRIGKKEATDEEVIAAAKKAQADDFIRELPDGYATLAGEAGGKLSGGQRQRISFARAILKDAPVVILDEATAFIDPENEQKMNQAIREIVRDKTLIVIAHKMQSIMNADNIIVLNDGRIAASGRHEELIETSPEYQNLWRISEETADWTVRTKEGNSL</sequence>
<evidence type="ECO:0000256" key="1">
    <source>
        <dbReference type="ARBA" id="ARBA00004651"/>
    </source>
</evidence>
<keyword evidence="13" id="KW-1185">Reference proteome</keyword>
<reference evidence="12" key="1">
    <citation type="submission" date="2019-04" db="EMBL/GenBank/DDBJ databases">
        <title>Whole genome sequencing of oral phylogroup 2 treponemes.</title>
        <authorList>
            <person name="Chan Y."/>
            <person name="Zeng H.H."/>
            <person name="Yu X.L."/>
            <person name="Leung W.K."/>
            <person name="Watt R.M."/>
        </authorList>
    </citation>
    <scope>NUCLEOTIDE SEQUENCE</scope>
    <source>
        <strain evidence="12">OMZ 847</strain>
    </source>
</reference>
<evidence type="ECO:0000256" key="6">
    <source>
        <dbReference type="ARBA" id="ARBA00022989"/>
    </source>
</evidence>
<feature type="domain" description="ABC transporter" evidence="10">
    <location>
        <begin position="853"/>
        <end position="1086"/>
    </location>
</feature>
<feature type="transmembrane region" description="Helical" evidence="9">
    <location>
        <begin position="662"/>
        <end position="691"/>
    </location>
</feature>
<dbReference type="InterPro" id="IPR011527">
    <property type="entry name" value="ABC1_TM_dom"/>
</dbReference>
<dbReference type="CDD" id="cd03225">
    <property type="entry name" value="ABC_cobalt_CbiO_domain1"/>
    <property type="match status" value="1"/>
</dbReference>
<keyword evidence="6 9" id="KW-1133">Transmembrane helix</keyword>
<name>A0ABY5HXJ9_9SPIR</name>
<feature type="transmembrane region" description="Helical" evidence="9">
    <location>
        <begin position="764"/>
        <end position="789"/>
    </location>
</feature>
<dbReference type="PANTHER" id="PTHR24221">
    <property type="entry name" value="ATP-BINDING CASSETTE SUB-FAMILY B"/>
    <property type="match status" value="1"/>
</dbReference>
<evidence type="ECO:0000256" key="3">
    <source>
        <dbReference type="ARBA" id="ARBA00022692"/>
    </source>
</evidence>
<dbReference type="PROSITE" id="PS50929">
    <property type="entry name" value="ABC_TM1F"/>
    <property type="match status" value="1"/>
</dbReference>
<dbReference type="InterPro" id="IPR003439">
    <property type="entry name" value="ABC_transporter-like_ATP-bd"/>
</dbReference>
<dbReference type="InterPro" id="IPR027417">
    <property type="entry name" value="P-loop_NTPase"/>
</dbReference>
<dbReference type="CDD" id="cd07346">
    <property type="entry name" value="ABC_6TM_exporters"/>
    <property type="match status" value="1"/>
</dbReference>
<evidence type="ECO:0000259" key="10">
    <source>
        <dbReference type="PROSITE" id="PS50893"/>
    </source>
</evidence>
<feature type="region of interest" description="Disordered" evidence="8">
    <location>
        <begin position="257"/>
        <end position="285"/>
    </location>
</feature>
<protein>
    <submittedName>
        <fullName evidence="12">ATP-binding cassette domain-containing protein</fullName>
    </submittedName>
</protein>
<feature type="transmembrane region" description="Helical" evidence="9">
    <location>
        <begin position="579"/>
        <end position="598"/>
    </location>
</feature>
<evidence type="ECO:0000313" key="13">
    <source>
        <dbReference type="Proteomes" id="UP001059401"/>
    </source>
</evidence>
<evidence type="ECO:0000259" key="11">
    <source>
        <dbReference type="PROSITE" id="PS50929"/>
    </source>
</evidence>
<evidence type="ECO:0000256" key="4">
    <source>
        <dbReference type="ARBA" id="ARBA00022741"/>
    </source>
</evidence>
<accession>A0ABY5HXJ9</accession>
<feature type="transmembrane region" description="Helical" evidence="9">
    <location>
        <begin position="537"/>
        <end position="559"/>
    </location>
</feature>
<dbReference type="Gene3D" id="3.40.50.300">
    <property type="entry name" value="P-loop containing nucleotide triphosphate hydrolases"/>
    <property type="match status" value="3"/>
</dbReference>
<feature type="compositionally biased region" description="Polar residues" evidence="8">
    <location>
        <begin position="273"/>
        <end position="283"/>
    </location>
</feature>
<dbReference type="InterPro" id="IPR015856">
    <property type="entry name" value="ABC_transpr_CbiO/EcfA_su"/>
</dbReference>
<dbReference type="RefSeq" id="WP_255804999.1">
    <property type="nucleotide sequence ID" value="NZ_CP038802.1"/>
</dbReference>
<organism evidence="12 13">
    <name type="scientific">Treponema putidum</name>
    <dbReference type="NCBI Taxonomy" id="221027"/>
    <lineage>
        <taxon>Bacteria</taxon>
        <taxon>Pseudomonadati</taxon>
        <taxon>Spirochaetota</taxon>
        <taxon>Spirochaetia</taxon>
        <taxon>Spirochaetales</taxon>
        <taxon>Treponemataceae</taxon>
        <taxon>Treponema</taxon>
    </lineage>
</organism>
<feature type="domain" description="ABC transporter" evidence="10">
    <location>
        <begin position="2"/>
        <end position="243"/>
    </location>
</feature>
<keyword evidence="7 9" id="KW-0472">Membrane</keyword>
<dbReference type="SUPFAM" id="SSF90123">
    <property type="entry name" value="ABC transporter transmembrane region"/>
    <property type="match status" value="1"/>
</dbReference>
<dbReference type="PROSITE" id="PS00211">
    <property type="entry name" value="ABC_TRANSPORTER_1"/>
    <property type="match status" value="1"/>
</dbReference>
<dbReference type="InterPro" id="IPR003593">
    <property type="entry name" value="AAA+_ATPase"/>
</dbReference>
<dbReference type="GO" id="GO:0005524">
    <property type="term" value="F:ATP binding"/>
    <property type="evidence" value="ECO:0007669"/>
    <property type="project" value="UniProtKB-KW"/>
</dbReference>
<dbReference type="Pfam" id="PF00664">
    <property type="entry name" value="ABC_membrane"/>
    <property type="match status" value="1"/>
</dbReference>
<keyword evidence="5 12" id="KW-0067">ATP-binding</keyword>
<evidence type="ECO:0000256" key="9">
    <source>
        <dbReference type="SAM" id="Phobius"/>
    </source>
</evidence>
<keyword evidence="3 9" id="KW-0812">Transmembrane</keyword>
<evidence type="ECO:0000256" key="8">
    <source>
        <dbReference type="SAM" id="MobiDB-lite"/>
    </source>
</evidence>
<proteinExistence type="predicted"/>
<dbReference type="InterPro" id="IPR039421">
    <property type="entry name" value="Type_1_exporter"/>
</dbReference>
<dbReference type="InterPro" id="IPR017871">
    <property type="entry name" value="ABC_transporter-like_CS"/>
</dbReference>
<dbReference type="SUPFAM" id="SSF52540">
    <property type="entry name" value="P-loop containing nucleoside triphosphate hydrolases"/>
    <property type="match status" value="3"/>
</dbReference>
<feature type="domain" description="ABC transmembrane type-1" evidence="11">
    <location>
        <begin position="540"/>
        <end position="822"/>
    </location>
</feature>
<dbReference type="PROSITE" id="PS50893">
    <property type="entry name" value="ABC_TRANSPORTER_2"/>
    <property type="match status" value="3"/>
</dbReference>
<dbReference type="PANTHER" id="PTHR24221:SF397">
    <property type="entry name" value="ABC TRANSPORTER, ATP-BINDING TRANSMEMBRANE PROTEIN"/>
    <property type="match status" value="1"/>
</dbReference>
<evidence type="ECO:0000256" key="7">
    <source>
        <dbReference type="ARBA" id="ARBA00023136"/>
    </source>
</evidence>
<dbReference type="Proteomes" id="UP001059401">
    <property type="component" value="Chromosome"/>
</dbReference>
<dbReference type="SMART" id="SM00382">
    <property type="entry name" value="AAA"/>
    <property type="match status" value="3"/>
</dbReference>
<evidence type="ECO:0000313" key="12">
    <source>
        <dbReference type="EMBL" id="UTY29264.1"/>
    </source>
</evidence>
<gene>
    <name evidence="12" type="ORF">E4N76_10020</name>
</gene>
<dbReference type="Pfam" id="PF00005">
    <property type="entry name" value="ABC_tran"/>
    <property type="match status" value="3"/>
</dbReference>
<evidence type="ECO:0000256" key="2">
    <source>
        <dbReference type="ARBA" id="ARBA00022448"/>
    </source>
</evidence>
<feature type="transmembrane region" description="Helical" evidence="9">
    <location>
        <begin position="796"/>
        <end position="820"/>
    </location>
</feature>
<evidence type="ECO:0000256" key="5">
    <source>
        <dbReference type="ARBA" id="ARBA00022840"/>
    </source>
</evidence>
<dbReference type="InterPro" id="IPR036640">
    <property type="entry name" value="ABC1_TM_sf"/>
</dbReference>
<dbReference type="Gene3D" id="1.20.1560.10">
    <property type="entry name" value="ABC transporter type 1, transmembrane domain"/>
    <property type="match status" value="1"/>
</dbReference>
<keyword evidence="4" id="KW-0547">Nucleotide-binding</keyword>
<dbReference type="EMBL" id="CP038802">
    <property type="protein sequence ID" value="UTY29264.1"/>
    <property type="molecule type" value="Genomic_DNA"/>
</dbReference>
<keyword evidence="2" id="KW-0813">Transport</keyword>
<comment type="subcellular location">
    <subcellularLocation>
        <location evidence="1">Cell membrane</location>
        <topology evidence="1">Multi-pass membrane protein</topology>
    </subcellularLocation>
</comment>